<evidence type="ECO:0000256" key="1">
    <source>
        <dbReference type="SAM" id="MobiDB-lite"/>
    </source>
</evidence>
<name>A0A2P2LEP1_RHIMU</name>
<reference evidence="3" key="1">
    <citation type="submission" date="2018-02" db="EMBL/GenBank/DDBJ databases">
        <title>Rhizophora mucronata_Transcriptome.</title>
        <authorList>
            <person name="Meera S.P."/>
            <person name="Sreeshan A."/>
            <person name="Augustine A."/>
        </authorList>
    </citation>
    <scope>NUCLEOTIDE SEQUENCE</scope>
    <source>
        <tissue evidence="3">Leaf</tissue>
    </source>
</reference>
<feature type="region of interest" description="Disordered" evidence="1">
    <location>
        <begin position="519"/>
        <end position="563"/>
    </location>
</feature>
<feature type="compositionally biased region" description="Basic and acidic residues" evidence="1">
    <location>
        <begin position="519"/>
        <end position="533"/>
    </location>
</feature>
<sequence>MSVPFYDENLYILNMKNDAEAKGAQISFILERLNATNADSIPPSSVLKQLALAIDSGRKCKSMKDLLASTGGSSPIRERTSLSLVKSLVIRDKEGKFTSELGDDEKVFLLLHSLFDSEGNFLRRNVDSSLESLCLHRDIRAAPPKSFLVKLSEVIGSFKSLQKMALLWRKIVEELRRLWSEELYIPGIPLDEIPDLNCCLLYQQFEVINCCLSRKRRRILTTESLELVLSEESDLSKDVVTSRGISYAKVGTGELILRLGADCPAGNLTMLETGEPVYAPITQEGPLLTEDLIKETEELVLRTGSVGAGCSQLLSDMQAFKAANPGCILEDFVRWHSPPDWTGNEPGDESIEYPNGCHSSSARGQLSSRMLKEGNLWRELWETSKPVPAVKQAPLYDEDLAVEGILKDLEDIPPSDLFEQLYLSLLCLGIVMAEAKLSGSEDLSKLFYECKEYIVTTCQGCSWNEKVDNLCQVYETVEAMILNPEEVLKTVKQTEETTTNGTEQKRLFGRLGLYFGSKDRNLKKSSPKDEKNSEYSTRQPFSNFFDGKSSLFSKKPPKPESFSLHEKANCLDENDWTII</sequence>
<accession>A0A2P2LEP1</accession>
<protein>
    <recommendedName>
        <fullName evidence="2">Rab3GAP catalytic subunit conserved domain-containing protein</fullName>
    </recommendedName>
</protein>
<feature type="domain" description="Rab3GAP catalytic subunit conserved" evidence="2">
    <location>
        <begin position="258"/>
        <end position="410"/>
    </location>
</feature>
<evidence type="ECO:0000259" key="2">
    <source>
        <dbReference type="Pfam" id="PF13890"/>
    </source>
</evidence>
<dbReference type="Pfam" id="PF13890">
    <property type="entry name" value="Rab3-GTPase_cat"/>
    <property type="match status" value="1"/>
</dbReference>
<proteinExistence type="predicted"/>
<organism evidence="3">
    <name type="scientific">Rhizophora mucronata</name>
    <name type="common">Asiatic mangrove</name>
    <dbReference type="NCBI Taxonomy" id="61149"/>
    <lineage>
        <taxon>Eukaryota</taxon>
        <taxon>Viridiplantae</taxon>
        <taxon>Streptophyta</taxon>
        <taxon>Embryophyta</taxon>
        <taxon>Tracheophyta</taxon>
        <taxon>Spermatophyta</taxon>
        <taxon>Magnoliopsida</taxon>
        <taxon>eudicotyledons</taxon>
        <taxon>Gunneridae</taxon>
        <taxon>Pentapetalae</taxon>
        <taxon>rosids</taxon>
        <taxon>fabids</taxon>
        <taxon>Malpighiales</taxon>
        <taxon>Rhizophoraceae</taxon>
        <taxon>Rhizophora</taxon>
    </lineage>
</organism>
<dbReference type="GO" id="GO:0005096">
    <property type="term" value="F:GTPase activator activity"/>
    <property type="evidence" value="ECO:0007669"/>
    <property type="project" value="InterPro"/>
</dbReference>
<dbReference type="InterPro" id="IPR045700">
    <property type="entry name" value="Rab3GAP1"/>
</dbReference>
<dbReference type="PANTHER" id="PTHR21422:SF10">
    <property type="entry name" value="RAB3 GTPASE-ACTIVATING PROTEIN CATALYTIC SUBUNIT"/>
    <property type="match status" value="1"/>
</dbReference>
<dbReference type="AlphaFoldDB" id="A0A2P2LEP1"/>
<dbReference type="PANTHER" id="PTHR21422">
    <property type="entry name" value="RAB3 GTPASE-ACTIVATING PROTEIN CATALYTIC SUBUNIT"/>
    <property type="match status" value="1"/>
</dbReference>
<dbReference type="EMBL" id="GGEC01035958">
    <property type="protein sequence ID" value="MBX16442.1"/>
    <property type="molecule type" value="Transcribed_RNA"/>
</dbReference>
<dbReference type="InterPro" id="IPR026147">
    <property type="entry name" value="Rab3GAP1_conserved"/>
</dbReference>
<evidence type="ECO:0000313" key="3">
    <source>
        <dbReference type="EMBL" id="MBX16442.1"/>
    </source>
</evidence>